<evidence type="ECO:0000313" key="2">
    <source>
        <dbReference type="Proteomes" id="UP000199051"/>
    </source>
</evidence>
<sequence length="134" mass="14335">MSTAEPRSHSHVEALIRARCPGVSIKELERRHGVQAGGIANLLKPSRGARFPRLDTIERLAAILGLDTAKVFHAFALDAGLGAPDLTDTELDLVARFRRLGEQDQSRALALISALETVAHTLDGHAPAATSDQV</sequence>
<dbReference type="AlphaFoldDB" id="A0A1H9XSJ8"/>
<name>A0A1H9XSJ8_9PSEU</name>
<evidence type="ECO:0008006" key="3">
    <source>
        <dbReference type="Google" id="ProtNLM"/>
    </source>
</evidence>
<dbReference type="RefSeq" id="WP_143073769.1">
    <property type="nucleotide sequence ID" value="NZ_FOGI01000024.1"/>
</dbReference>
<dbReference type="Proteomes" id="UP000199051">
    <property type="component" value="Unassembled WGS sequence"/>
</dbReference>
<organism evidence="1 2">
    <name type="scientific">Actinokineospora terrae</name>
    <dbReference type="NCBI Taxonomy" id="155974"/>
    <lineage>
        <taxon>Bacteria</taxon>
        <taxon>Bacillati</taxon>
        <taxon>Actinomycetota</taxon>
        <taxon>Actinomycetes</taxon>
        <taxon>Pseudonocardiales</taxon>
        <taxon>Pseudonocardiaceae</taxon>
        <taxon>Actinokineospora</taxon>
    </lineage>
</organism>
<dbReference type="EMBL" id="FOGI01000024">
    <property type="protein sequence ID" value="SES49134.1"/>
    <property type="molecule type" value="Genomic_DNA"/>
</dbReference>
<evidence type="ECO:0000313" key="1">
    <source>
        <dbReference type="EMBL" id="SES49134.1"/>
    </source>
</evidence>
<proteinExistence type="predicted"/>
<keyword evidence="2" id="KW-1185">Reference proteome</keyword>
<reference evidence="2" key="1">
    <citation type="submission" date="2016-10" db="EMBL/GenBank/DDBJ databases">
        <authorList>
            <person name="Varghese N."/>
            <person name="Submissions S."/>
        </authorList>
    </citation>
    <scope>NUCLEOTIDE SEQUENCE [LARGE SCALE GENOMIC DNA]</scope>
    <source>
        <strain evidence="2">DSM 44260</strain>
    </source>
</reference>
<gene>
    <name evidence="1" type="ORF">SAMN04487818_12441</name>
</gene>
<accession>A0A1H9XSJ8</accession>
<protein>
    <recommendedName>
        <fullName evidence="3">HTH cro/C1-type domain-containing protein</fullName>
    </recommendedName>
</protein>